<dbReference type="Proteomes" id="UP000008144">
    <property type="component" value="Chromosome 9"/>
</dbReference>
<reference evidence="2" key="3">
    <citation type="submission" date="2025-08" db="UniProtKB">
        <authorList>
            <consortium name="Ensembl"/>
        </authorList>
    </citation>
    <scope>IDENTIFICATION</scope>
</reference>
<evidence type="ECO:0000313" key="2">
    <source>
        <dbReference type="Ensembl" id="ENSCINP00000029524.2"/>
    </source>
</evidence>
<dbReference type="HOGENOM" id="CLU_059201_1_0_1"/>
<dbReference type="OMA" id="QISCEYY"/>
<dbReference type="PANTHER" id="PTHR23313">
    <property type="entry name" value="TSEC1-RELATED"/>
    <property type="match status" value="1"/>
</dbReference>
<dbReference type="EMBL" id="EAAA01002938">
    <property type="status" value="NOT_ANNOTATED_CDS"/>
    <property type="molecule type" value="Genomic_DNA"/>
</dbReference>
<sequence length="204" mass="23835">MGSEAQIRFLKAKLRVMQEQVDQLTTQVSSLLDEQQTYKTSTKESNEELERLKKNLNHQQNQTTKWKSAFEAEKGNTERKTNQLQSASKELDKQNREIKQSATSYNALEVRFNRVLEDFNKVKSQLQKQQHSGKQIVEQDQQKLDHLKNENKQLNRINVDSLNVIKKQQKLIGVLKRQILHVEAAKLLSFTEDEFVKALDWGKN</sequence>
<reference evidence="3" key="1">
    <citation type="journal article" date="2002" name="Science">
        <title>The draft genome of Ciona intestinalis: insights into chordate and vertebrate origins.</title>
        <authorList>
            <person name="Dehal P."/>
            <person name="Satou Y."/>
            <person name="Campbell R.K."/>
            <person name="Chapman J."/>
            <person name="Degnan B."/>
            <person name="De Tomaso A."/>
            <person name="Davidson B."/>
            <person name="Di Gregorio A."/>
            <person name="Gelpke M."/>
            <person name="Goodstein D.M."/>
            <person name="Harafuji N."/>
            <person name="Hastings K.E."/>
            <person name="Ho I."/>
            <person name="Hotta K."/>
            <person name="Huang W."/>
            <person name="Kawashima T."/>
            <person name="Lemaire P."/>
            <person name="Martinez D."/>
            <person name="Meinertzhagen I.A."/>
            <person name="Necula S."/>
            <person name="Nonaka M."/>
            <person name="Putnam N."/>
            <person name="Rash S."/>
            <person name="Saiga H."/>
            <person name="Satake M."/>
            <person name="Terry A."/>
            <person name="Yamada L."/>
            <person name="Wang H.G."/>
            <person name="Awazu S."/>
            <person name="Azumi K."/>
            <person name="Boore J."/>
            <person name="Branno M."/>
            <person name="Chin-Bow S."/>
            <person name="DeSantis R."/>
            <person name="Doyle S."/>
            <person name="Francino P."/>
            <person name="Keys D.N."/>
            <person name="Haga S."/>
            <person name="Hayashi H."/>
            <person name="Hino K."/>
            <person name="Imai K.S."/>
            <person name="Inaba K."/>
            <person name="Kano S."/>
            <person name="Kobayashi K."/>
            <person name="Kobayashi M."/>
            <person name="Lee B.I."/>
            <person name="Makabe K.W."/>
            <person name="Manohar C."/>
            <person name="Matassi G."/>
            <person name="Medina M."/>
            <person name="Mochizuki Y."/>
            <person name="Mount S."/>
            <person name="Morishita T."/>
            <person name="Miura S."/>
            <person name="Nakayama A."/>
            <person name="Nishizaka S."/>
            <person name="Nomoto H."/>
            <person name="Ohta F."/>
            <person name="Oishi K."/>
            <person name="Rigoutsos I."/>
            <person name="Sano M."/>
            <person name="Sasaki A."/>
            <person name="Sasakura Y."/>
            <person name="Shoguchi E."/>
            <person name="Shin-i T."/>
            <person name="Spagnuolo A."/>
            <person name="Stainier D."/>
            <person name="Suzuki M.M."/>
            <person name="Tassy O."/>
            <person name="Takatori N."/>
            <person name="Tokuoka M."/>
            <person name="Yagi K."/>
            <person name="Yoshizaki F."/>
            <person name="Wada S."/>
            <person name="Zhang C."/>
            <person name="Hyatt P.D."/>
            <person name="Larimer F."/>
            <person name="Detter C."/>
            <person name="Doggett N."/>
            <person name="Glavina T."/>
            <person name="Hawkins T."/>
            <person name="Richardson P."/>
            <person name="Lucas S."/>
            <person name="Kohara Y."/>
            <person name="Levine M."/>
            <person name="Satoh N."/>
            <person name="Rokhsar D.S."/>
        </authorList>
    </citation>
    <scope>NUCLEOTIDE SEQUENCE [LARGE SCALE GENOMIC DNA]</scope>
</reference>
<name>F6TPI3_CIOIN</name>
<dbReference type="Ensembl" id="ENSCINT00000029770.2">
    <property type="protein sequence ID" value="ENSCINP00000029524.2"/>
    <property type="gene ID" value="ENSCING00000017439.2"/>
</dbReference>
<dbReference type="EMBL" id="EAAA01002937">
    <property type="status" value="NOT_ANNOTATED_CDS"/>
    <property type="molecule type" value="Genomic_DNA"/>
</dbReference>
<dbReference type="STRING" id="7719.ENSCINP00000029524"/>
<dbReference type="PANTHER" id="PTHR23313:SF0">
    <property type="entry name" value="TESTIS-EXPRESSED PROTEIN 9"/>
    <property type="match status" value="1"/>
</dbReference>
<evidence type="ECO:0000313" key="3">
    <source>
        <dbReference type="Proteomes" id="UP000008144"/>
    </source>
</evidence>
<proteinExistence type="predicted"/>
<reference evidence="2" key="4">
    <citation type="submission" date="2025-09" db="UniProtKB">
        <authorList>
            <consortium name="Ensembl"/>
        </authorList>
    </citation>
    <scope>IDENTIFICATION</scope>
</reference>
<dbReference type="InParanoid" id="F6TPI3"/>
<keyword evidence="3" id="KW-1185">Reference proteome</keyword>
<organism evidence="2 3">
    <name type="scientific">Ciona intestinalis</name>
    <name type="common">Transparent sea squirt</name>
    <name type="synonym">Ascidia intestinalis</name>
    <dbReference type="NCBI Taxonomy" id="7719"/>
    <lineage>
        <taxon>Eukaryota</taxon>
        <taxon>Metazoa</taxon>
        <taxon>Chordata</taxon>
        <taxon>Tunicata</taxon>
        <taxon>Ascidiacea</taxon>
        <taxon>Phlebobranchia</taxon>
        <taxon>Cionidae</taxon>
        <taxon>Ciona</taxon>
    </lineage>
</organism>
<protein>
    <recommendedName>
        <fullName evidence="4">Testis-expressed sequence 9 protein</fullName>
    </recommendedName>
</protein>
<feature type="region of interest" description="Disordered" evidence="1">
    <location>
        <begin position="72"/>
        <end position="98"/>
    </location>
</feature>
<feature type="compositionally biased region" description="Basic and acidic residues" evidence="1">
    <location>
        <begin position="89"/>
        <end position="98"/>
    </location>
</feature>
<evidence type="ECO:0008006" key="4">
    <source>
        <dbReference type="Google" id="ProtNLM"/>
    </source>
</evidence>
<dbReference type="GeneTree" id="ENSGT00390000018333"/>
<evidence type="ECO:0000256" key="1">
    <source>
        <dbReference type="SAM" id="MobiDB-lite"/>
    </source>
</evidence>
<reference evidence="2" key="2">
    <citation type="journal article" date="2008" name="Genome Biol.">
        <title>Improved genome assembly and evidence-based global gene model set for the chordate Ciona intestinalis: new insight into intron and operon populations.</title>
        <authorList>
            <person name="Satou Y."/>
            <person name="Mineta K."/>
            <person name="Ogasawara M."/>
            <person name="Sasakura Y."/>
            <person name="Shoguchi E."/>
            <person name="Ueno K."/>
            <person name="Yamada L."/>
            <person name="Matsumoto J."/>
            <person name="Wasserscheid J."/>
            <person name="Dewar K."/>
            <person name="Wiley G.B."/>
            <person name="Macmil S.L."/>
            <person name="Roe B.A."/>
            <person name="Zeller R.W."/>
            <person name="Hastings K.E."/>
            <person name="Lemaire P."/>
            <person name="Lindquist E."/>
            <person name="Endo T."/>
            <person name="Hotta K."/>
            <person name="Inaba K."/>
        </authorList>
    </citation>
    <scope>NUCLEOTIDE SEQUENCE [LARGE SCALE GENOMIC DNA]</scope>
    <source>
        <strain evidence="2">wild type</strain>
    </source>
</reference>
<accession>F6TPI3</accession>
<feature type="compositionally biased region" description="Basic and acidic residues" evidence="1">
    <location>
        <begin position="72"/>
        <end position="81"/>
    </location>
</feature>
<dbReference type="AlphaFoldDB" id="F6TPI3"/>